<dbReference type="RefSeq" id="WP_381330848.1">
    <property type="nucleotide sequence ID" value="NZ_JBHTMM010000129.1"/>
</dbReference>
<evidence type="ECO:0000313" key="2">
    <source>
        <dbReference type="Proteomes" id="UP001597058"/>
    </source>
</evidence>
<sequence>MRTLDLDGLVSVRRFETILRTGGYLDEFHLLDRHGIRLTVNNERAINAALRRRA</sequence>
<dbReference type="Proteomes" id="UP001597058">
    <property type="component" value="Unassembled WGS sequence"/>
</dbReference>
<dbReference type="EMBL" id="JBHTMM010000129">
    <property type="protein sequence ID" value="MFD1312639.1"/>
    <property type="molecule type" value="Genomic_DNA"/>
</dbReference>
<proteinExistence type="predicted"/>
<protein>
    <submittedName>
        <fullName evidence="1">Uncharacterized protein</fullName>
    </submittedName>
</protein>
<name>A0ABW3XTS4_9ACTN</name>
<accession>A0ABW3XTS4</accession>
<organism evidence="1 2">
    <name type="scientific">Streptomyces kaempferi</name>
    <dbReference type="NCBI Taxonomy" id="333725"/>
    <lineage>
        <taxon>Bacteria</taxon>
        <taxon>Bacillati</taxon>
        <taxon>Actinomycetota</taxon>
        <taxon>Actinomycetes</taxon>
        <taxon>Kitasatosporales</taxon>
        <taxon>Streptomycetaceae</taxon>
        <taxon>Streptomyces</taxon>
    </lineage>
</organism>
<gene>
    <name evidence="1" type="ORF">ACFQ5X_43575</name>
</gene>
<evidence type="ECO:0000313" key="1">
    <source>
        <dbReference type="EMBL" id="MFD1312639.1"/>
    </source>
</evidence>
<keyword evidence="2" id="KW-1185">Reference proteome</keyword>
<comment type="caution">
    <text evidence="1">The sequence shown here is derived from an EMBL/GenBank/DDBJ whole genome shotgun (WGS) entry which is preliminary data.</text>
</comment>
<reference evidence="2" key="1">
    <citation type="journal article" date="2019" name="Int. J. Syst. Evol. Microbiol.">
        <title>The Global Catalogue of Microorganisms (GCM) 10K type strain sequencing project: providing services to taxonomists for standard genome sequencing and annotation.</title>
        <authorList>
            <consortium name="The Broad Institute Genomics Platform"/>
            <consortium name="The Broad Institute Genome Sequencing Center for Infectious Disease"/>
            <person name="Wu L."/>
            <person name="Ma J."/>
        </authorList>
    </citation>
    <scope>NUCLEOTIDE SEQUENCE [LARGE SCALE GENOMIC DNA]</scope>
    <source>
        <strain evidence="2">CGMCC 4.7020</strain>
    </source>
</reference>